<sequence>MRQRLAASPPGSDCAEVLSSLRAAPTAGRPIARRIRTHVDACAGCRAAALPVPDLAHRLVGLLPLLVLGGASGIAFLEATRTGASRPPLAAIPLSAAIPAIGAATVIGADGGPTSGSPAFPGLPAAPVPVAPAAAASAGAAPAAAGRAPAPLPAAALSGGARRVPRGFLITGLSTLAASAAAALVVAVVAGGPSGLDARDAAGSASTDVMAAAPGSSLPEVRTTEVPGTPDPAPSPDAEAPAPPATPDGPVTTPDSDDGQTGGGAEDAQTEAPTSTPSVPEPDRGEGSGPADPVVEPAEPGAPGLAFDAGEPGANGWRTLVVTGPPGTGFTIFDRTSPLIEGVIGEDGTANFTVRGSINHLSVVATSSLLAAGEPDGGLARSRADALDASQTRNVRREAAPRD</sequence>
<keyword evidence="4" id="KW-1185">Reference proteome</keyword>
<gene>
    <name evidence="3" type="ORF">GCM10025870_17320</name>
</gene>
<keyword evidence="2" id="KW-1133">Transmembrane helix</keyword>
<evidence type="ECO:0000313" key="4">
    <source>
        <dbReference type="Proteomes" id="UP001321477"/>
    </source>
</evidence>
<feature type="transmembrane region" description="Helical" evidence="2">
    <location>
        <begin position="59"/>
        <end position="77"/>
    </location>
</feature>
<reference evidence="4" key="1">
    <citation type="journal article" date="2019" name="Int. J. Syst. Evol. Microbiol.">
        <title>The Global Catalogue of Microorganisms (GCM) 10K type strain sequencing project: providing services to taxonomists for standard genome sequencing and annotation.</title>
        <authorList>
            <consortium name="The Broad Institute Genomics Platform"/>
            <consortium name="The Broad Institute Genome Sequencing Center for Infectious Disease"/>
            <person name="Wu L."/>
            <person name="Ma J."/>
        </authorList>
    </citation>
    <scope>NUCLEOTIDE SEQUENCE [LARGE SCALE GENOMIC DNA]</scope>
    <source>
        <strain evidence="4">NBRC 109019</strain>
    </source>
</reference>
<dbReference type="Proteomes" id="UP001321477">
    <property type="component" value="Chromosome"/>
</dbReference>
<keyword evidence="2" id="KW-0472">Membrane</keyword>
<feature type="compositionally biased region" description="Pro residues" evidence="1">
    <location>
        <begin position="229"/>
        <end position="247"/>
    </location>
</feature>
<name>A0ABM8H1J1_9MICO</name>
<organism evidence="3 4">
    <name type="scientific">Agromyces marinus</name>
    <dbReference type="NCBI Taxonomy" id="1389020"/>
    <lineage>
        <taxon>Bacteria</taxon>
        <taxon>Bacillati</taxon>
        <taxon>Actinomycetota</taxon>
        <taxon>Actinomycetes</taxon>
        <taxon>Micrococcales</taxon>
        <taxon>Microbacteriaceae</taxon>
        <taxon>Agromyces</taxon>
    </lineage>
</organism>
<evidence type="ECO:0000256" key="2">
    <source>
        <dbReference type="SAM" id="Phobius"/>
    </source>
</evidence>
<dbReference type="EMBL" id="AP027734">
    <property type="protein sequence ID" value="BDZ54659.1"/>
    <property type="molecule type" value="Genomic_DNA"/>
</dbReference>
<feature type="transmembrane region" description="Helical" evidence="2">
    <location>
        <begin position="168"/>
        <end position="190"/>
    </location>
</feature>
<evidence type="ECO:0000313" key="3">
    <source>
        <dbReference type="EMBL" id="BDZ54659.1"/>
    </source>
</evidence>
<keyword evidence="2" id="KW-0812">Transmembrane</keyword>
<feature type="region of interest" description="Disordered" evidence="1">
    <location>
        <begin position="373"/>
        <end position="403"/>
    </location>
</feature>
<accession>A0ABM8H1J1</accession>
<proteinExistence type="predicted"/>
<evidence type="ECO:0000256" key="1">
    <source>
        <dbReference type="SAM" id="MobiDB-lite"/>
    </source>
</evidence>
<evidence type="ECO:0008006" key="5">
    <source>
        <dbReference type="Google" id="ProtNLM"/>
    </source>
</evidence>
<protein>
    <recommendedName>
        <fullName evidence="5">Zinc-finger domain-containing protein</fullName>
    </recommendedName>
</protein>
<feature type="region of interest" description="Disordered" evidence="1">
    <location>
        <begin position="207"/>
        <end position="311"/>
    </location>
</feature>